<dbReference type="RefSeq" id="WP_171677876.1">
    <property type="nucleotide sequence ID" value="NZ_JABJRC010000009.1"/>
</dbReference>
<dbReference type="InterPro" id="IPR007527">
    <property type="entry name" value="Znf_SWIM"/>
</dbReference>
<dbReference type="GO" id="GO:0008270">
    <property type="term" value="F:zinc ion binding"/>
    <property type="evidence" value="ECO:0007669"/>
    <property type="project" value="UniProtKB-KW"/>
</dbReference>
<dbReference type="EMBL" id="JACHKF010000001">
    <property type="protein sequence ID" value="MBB6566902.1"/>
    <property type="molecule type" value="Genomic_DNA"/>
</dbReference>
<feature type="compositionally biased region" description="Low complexity" evidence="2">
    <location>
        <begin position="551"/>
        <end position="581"/>
    </location>
</feature>
<feature type="compositionally biased region" description="Low complexity" evidence="2">
    <location>
        <begin position="521"/>
        <end position="540"/>
    </location>
</feature>
<gene>
    <name evidence="4" type="ORF">HNR71_002539</name>
    <name evidence="5" type="ORF">HPO96_30690</name>
</gene>
<evidence type="ECO:0000313" key="5">
    <source>
        <dbReference type="EMBL" id="NOL44624.1"/>
    </source>
</evidence>
<sequence length="706" mass="73737">MTVRVEVIAVLERYDDAAWSALASRGLLRRARKDLERLTPEVVAEGPDMLEVVVGDATVSFGPAGPPAARCTCPAGATCQHVITAALWLVAADPAAGGEVQSVSPGDELLRMSAGELRAAAGAAAYRWAREFVEELPADRFRVVEGHHLVLSLTSPRVSFHVTGGGLAGVVADVKLPNVERYQVAVVLAYQRANGVELEPVRTRAGLDGALAARRAAVREAVERLACDTVQVGVAHLSESLRQRYETLAVSAQGAEYYRLASMLRGLTGEVERVLTRSARADEQALLEQLATTYALVTALGTLGDLPRLVGTARGRFEASGRLELVGLGAVPWRTASGHAGLTVVLWSESEQQFVTWTDSRPPGVPFDPRARYTAPGPWSGVLNPAALTGARVTLLNARITPSGRLSGTEATHATCTPLTTPNLRPITRWSDLPSPHPITPLADPDHPRPYAVLAPTTYGTPHFDQAHQHLTWPLTDTQGATLTLHLPYTPESHQAITHLESLPPPTPPTLLLVHLHPQSPQPITLITPTPPAADAAQPPEARDPKPAAQPPVGAVPPAASGHPASADAESPGAAGRAAVVDGGGRPAGTAPSADAESPGGMAIVSLHFGVVEGGGRAVVGGVSAVEQVGGVVVGFWEWLVGVGERGVGVGFEGELGRRVAGLRGVGLGVYPAEGVGAAGLLRALYLTMRVLREVQNVQDGVVGGD</sequence>
<evidence type="ECO:0000313" key="4">
    <source>
        <dbReference type="EMBL" id="MBB6566902.1"/>
    </source>
</evidence>
<dbReference type="Proteomes" id="UP000553957">
    <property type="component" value="Unassembled WGS sequence"/>
</dbReference>
<feature type="domain" description="SWIM-type" evidence="3">
    <location>
        <begin position="57"/>
        <end position="90"/>
    </location>
</feature>
<reference evidence="4 7" key="2">
    <citation type="submission" date="2020-08" db="EMBL/GenBank/DDBJ databases">
        <title>Sequencing the genomes of 1000 actinobacteria strains.</title>
        <authorList>
            <person name="Klenk H.-P."/>
        </authorList>
    </citation>
    <scope>NUCLEOTIDE SEQUENCE [LARGE SCALE GENOMIC DNA]</scope>
    <source>
        <strain evidence="4 7">DSM 15626</strain>
    </source>
</reference>
<evidence type="ECO:0000313" key="7">
    <source>
        <dbReference type="Proteomes" id="UP000553957"/>
    </source>
</evidence>
<reference evidence="5 6" key="1">
    <citation type="submission" date="2020-05" db="EMBL/GenBank/DDBJ databases">
        <title>Genome sequence of Kribbella sandramycini ATCC 39419.</title>
        <authorList>
            <person name="Maclea K.S."/>
            <person name="Fair J.L."/>
        </authorList>
    </citation>
    <scope>NUCLEOTIDE SEQUENCE [LARGE SCALE GENOMIC DNA]</scope>
    <source>
        <strain evidence="5 6">ATCC 39419</strain>
    </source>
</reference>
<accession>A0A7Y4L5B2</accession>
<protein>
    <recommendedName>
        <fullName evidence="3">SWIM-type domain-containing protein</fullName>
    </recommendedName>
</protein>
<evidence type="ECO:0000259" key="3">
    <source>
        <dbReference type="PROSITE" id="PS50966"/>
    </source>
</evidence>
<evidence type="ECO:0000256" key="1">
    <source>
        <dbReference type="PROSITE-ProRule" id="PRU00325"/>
    </source>
</evidence>
<feature type="region of interest" description="Disordered" evidence="2">
    <location>
        <begin position="521"/>
        <end position="597"/>
    </location>
</feature>
<evidence type="ECO:0000313" key="6">
    <source>
        <dbReference type="Proteomes" id="UP000534306"/>
    </source>
</evidence>
<dbReference type="PROSITE" id="PS50966">
    <property type="entry name" value="ZF_SWIM"/>
    <property type="match status" value="1"/>
</dbReference>
<keyword evidence="1" id="KW-0862">Zinc</keyword>
<proteinExistence type="predicted"/>
<evidence type="ECO:0000256" key="2">
    <source>
        <dbReference type="SAM" id="MobiDB-lite"/>
    </source>
</evidence>
<dbReference type="EMBL" id="JABJRC010000009">
    <property type="protein sequence ID" value="NOL44624.1"/>
    <property type="molecule type" value="Genomic_DNA"/>
</dbReference>
<keyword evidence="1" id="KW-0479">Metal-binding</keyword>
<keyword evidence="6" id="KW-1185">Reference proteome</keyword>
<dbReference type="AlphaFoldDB" id="A0A7Y4L5B2"/>
<comment type="caution">
    <text evidence="5">The sequence shown here is derived from an EMBL/GenBank/DDBJ whole genome shotgun (WGS) entry which is preliminary data.</text>
</comment>
<organism evidence="5 6">
    <name type="scientific">Kribbella sandramycini</name>
    <dbReference type="NCBI Taxonomy" id="60450"/>
    <lineage>
        <taxon>Bacteria</taxon>
        <taxon>Bacillati</taxon>
        <taxon>Actinomycetota</taxon>
        <taxon>Actinomycetes</taxon>
        <taxon>Propionibacteriales</taxon>
        <taxon>Kribbellaceae</taxon>
        <taxon>Kribbella</taxon>
    </lineage>
</organism>
<dbReference type="Proteomes" id="UP000534306">
    <property type="component" value="Unassembled WGS sequence"/>
</dbReference>
<keyword evidence="1" id="KW-0863">Zinc-finger</keyword>
<name>A0A7Y4L5B2_9ACTN</name>